<organism evidence="3 4">
    <name type="scientific">Polysphondylium violaceum</name>
    <dbReference type="NCBI Taxonomy" id="133409"/>
    <lineage>
        <taxon>Eukaryota</taxon>
        <taxon>Amoebozoa</taxon>
        <taxon>Evosea</taxon>
        <taxon>Eumycetozoa</taxon>
        <taxon>Dictyostelia</taxon>
        <taxon>Dictyosteliales</taxon>
        <taxon>Dictyosteliaceae</taxon>
        <taxon>Polysphondylium</taxon>
    </lineage>
</organism>
<dbReference type="EMBL" id="AJWJ01000342">
    <property type="protein sequence ID" value="KAF2071750.1"/>
    <property type="molecule type" value="Genomic_DNA"/>
</dbReference>
<feature type="transmembrane region" description="Helical" evidence="1">
    <location>
        <begin position="951"/>
        <end position="974"/>
    </location>
</feature>
<evidence type="ECO:0000313" key="3">
    <source>
        <dbReference type="EMBL" id="KAF2071750.1"/>
    </source>
</evidence>
<dbReference type="Proteomes" id="UP000695562">
    <property type="component" value="Unassembled WGS sequence"/>
</dbReference>
<dbReference type="PANTHER" id="PTHR35035">
    <property type="entry name" value="DISCOIDIN-INDUCING COMPLEX SUBUNIT B"/>
    <property type="match status" value="1"/>
</dbReference>
<name>A0A8J4PRP7_9MYCE</name>
<evidence type="ECO:0008006" key="5">
    <source>
        <dbReference type="Google" id="ProtNLM"/>
    </source>
</evidence>
<keyword evidence="2" id="KW-0732">Signal</keyword>
<reference evidence="3" key="1">
    <citation type="submission" date="2020-01" db="EMBL/GenBank/DDBJ databases">
        <title>Development of genomics and gene disruption for Polysphondylium violaceum indicates a role for the polyketide synthase stlB in stalk morphogenesis.</title>
        <authorList>
            <person name="Narita B."/>
            <person name="Kawabe Y."/>
            <person name="Kin K."/>
            <person name="Saito T."/>
            <person name="Gibbs R."/>
            <person name="Kuspa A."/>
            <person name="Muzny D."/>
            <person name="Queller D."/>
            <person name="Richards S."/>
            <person name="Strassman J."/>
            <person name="Sucgang R."/>
            <person name="Worley K."/>
            <person name="Schaap P."/>
        </authorList>
    </citation>
    <scope>NUCLEOTIDE SEQUENCE</scope>
    <source>
        <strain evidence="3">QSvi11</strain>
    </source>
</reference>
<proteinExistence type="predicted"/>
<protein>
    <recommendedName>
        <fullName evidence="5">Transmembrane protein</fullName>
    </recommendedName>
</protein>
<sequence length="1006" mass="108674">MGSSSTRNILFFLILLFFNCFVTSEALGILNLNLPVGDILNSLVSINKCGEIKDVIPLLDNGFLFGKDTNCNYTNSSPYSKKAPYVVFGNYGAKNTIKNFLNIKATLDFGGQVLINNQYTLQLQCNSDAIDCFKSEMLNVTGDVYSGTNSKLSIGSFYLYKGSSINSDKRLTINSDLMYSEGILNFNSDSIFNTPVELNGGSVNFNSGNCNLNSNVNAKNNSIISSKSNVLSKILNLYNSKYNNNGGEIKSDQLNLNDNTCAFQSNGGNIQATTITNNGQMNLVDTNTKYTGLKVNADSKIQIQGGTFNNQGIDQDLDLVGELSMTGTSSILNHKTISLGQMLNLKDGDCSLNSNSITSKSSSKIISNNQSFKSTSKVFQAQEKSLLDCTNSNVNFEASDNLLLKDQSQFQFKAKSLFNMNGLVNLKDSSIISLDSSDMVHSNQHIQISDSSQLNVASNSNILISSGLNIFNGGIFNLNLNSNGQIKNNTLVALNDNSTFSVSNASKLSISESSNIQIKNLSKFNINDKSIVNLDQTVISVDKQGSFNSQASKLVFTGNSEAHVNGEFKLTSTTMESDGTKIIVSGSMSLADGSNVKLHNGKLTINDNGKLDLVGSTFTNNNEILSSGEWNIDETSYFANNGIITCDKNSKITSTNAGDDKFVLNHGMWSMNDNSASLKKFENYGSLRTVNSQLQFKDLTVYKNSELKITTSNIQLENDLIHQGKIHGSGNINGNVIANSDAILGDTDSPSLLRIKGNMVHSIDTEFNVYISGNATEGVDYSKFIIESDYSISDSGSSVGSMESNLGVGKFLQADSGSKSSNNNSTKDVNLYIKDKNVSGTIVFANSTKFNTGNIEFKFKIKVYDPNTKQYVPIQDDCKYKLQRNVNSLGVVISPFNSCEVPIVESPSTVGAHTGGDFNGGVNGIGGNGAASSNPSPTTQAQLVAHFKKSYIGLALGCVGGVIGFAIIVGVLIWKNRNIKNFIKLKRESFFTRMNSSNSSLSSYSV</sequence>
<dbReference type="AlphaFoldDB" id="A0A8J4PRP7"/>
<keyword evidence="4" id="KW-1185">Reference proteome</keyword>
<comment type="caution">
    <text evidence="3">The sequence shown here is derived from an EMBL/GenBank/DDBJ whole genome shotgun (WGS) entry which is preliminary data.</text>
</comment>
<evidence type="ECO:0000313" key="4">
    <source>
        <dbReference type="Proteomes" id="UP000695562"/>
    </source>
</evidence>
<keyword evidence="1" id="KW-0472">Membrane</keyword>
<feature type="signal peptide" evidence="2">
    <location>
        <begin position="1"/>
        <end position="26"/>
    </location>
</feature>
<keyword evidence="1" id="KW-0812">Transmembrane</keyword>
<dbReference type="InterPro" id="IPR053370">
    <property type="entry name" value="QS_Complex_Regulator"/>
</dbReference>
<evidence type="ECO:0000256" key="2">
    <source>
        <dbReference type="SAM" id="SignalP"/>
    </source>
</evidence>
<gene>
    <name evidence="3" type="ORF">CYY_006935</name>
</gene>
<accession>A0A8J4PRP7</accession>
<dbReference type="PANTHER" id="PTHR35035:SF3">
    <property type="entry name" value="DISCOIDIN-INDUCING COMPLEX SUBUNIT B"/>
    <property type="match status" value="1"/>
</dbReference>
<feature type="chain" id="PRO_5035278630" description="Transmembrane protein" evidence="2">
    <location>
        <begin position="27"/>
        <end position="1006"/>
    </location>
</feature>
<evidence type="ECO:0000256" key="1">
    <source>
        <dbReference type="SAM" id="Phobius"/>
    </source>
</evidence>
<keyword evidence="1" id="KW-1133">Transmembrane helix</keyword>